<evidence type="ECO:0000313" key="1">
    <source>
        <dbReference type="EMBL" id="OQP61814.1"/>
    </source>
</evidence>
<dbReference type="SUPFAM" id="SSF55729">
    <property type="entry name" value="Acyl-CoA N-acyltransferases (Nat)"/>
    <property type="match status" value="1"/>
</dbReference>
<proteinExistence type="predicted"/>
<accession>A0A1V9FTY6</accession>
<organism evidence="1 2">
    <name type="scientific">Niastella vici</name>
    <dbReference type="NCBI Taxonomy" id="1703345"/>
    <lineage>
        <taxon>Bacteria</taxon>
        <taxon>Pseudomonadati</taxon>
        <taxon>Bacteroidota</taxon>
        <taxon>Chitinophagia</taxon>
        <taxon>Chitinophagales</taxon>
        <taxon>Chitinophagaceae</taxon>
        <taxon>Niastella</taxon>
    </lineage>
</organism>
<dbReference type="OrthoDB" id="659936at2"/>
<keyword evidence="2" id="KW-1185">Reference proteome</keyword>
<dbReference type="RefSeq" id="WP_081150243.1">
    <property type="nucleotide sequence ID" value="NZ_LVYD01000055.1"/>
</dbReference>
<dbReference type="STRING" id="1703345.A3860_30575"/>
<dbReference type="InterPro" id="IPR016181">
    <property type="entry name" value="Acyl_CoA_acyltransferase"/>
</dbReference>
<sequence length="201" mass="22772">MTTPIPDSLCQSLNVRKEQPIVLQKELVPGYLISLRPVSMHDNNDINVIQEWLTDGYPGKAGLPADQLRVFFILLAESTYAQAFMVLLNGITPIGQLEVYQVLHDELKDAVDAREGDFRIYVPVMPVISDFPQITIQILQTCLSYFFSCIEVKRIFWVIPVSDAARNKVALNTGFGLHKSLRELTIDGEQPAKVYQYTRLM</sequence>
<evidence type="ECO:0008006" key="3">
    <source>
        <dbReference type="Google" id="ProtNLM"/>
    </source>
</evidence>
<dbReference type="Pfam" id="PF13523">
    <property type="entry name" value="Acetyltransf_8"/>
    <property type="match status" value="1"/>
</dbReference>
<evidence type="ECO:0000313" key="2">
    <source>
        <dbReference type="Proteomes" id="UP000192796"/>
    </source>
</evidence>
<dbReference type="EMBL" id="LVYD01000055">
    <property type="protein sequence ID" value="OQP61814.1"/>
    <property type="molecule type" value="Genomic_DNA"/>
</dbReference>
<reference evidence="1 2" key="1">
    <citation type="submission" date="2016-03" db="EMBL/GenBank/DDBJ databases">
        <title>Niastella vici sp. nov., isolated from farmland soil.</title>
        <authorList>
            <person name="Chen L."/>
            <person name="Wang D."/>
            <person name="Yang S."/>
            <person name="Wang G."/>
        </authorList>
    </citation>
    <scope>NUCLEOTIDE SEQUENCE [LARGE SCALE GENOMIC DNA]</scope>
    <source>
        <strain evidence="1 2">DJ57</strain>
    </source>
</reference>
<gene>
    <name evidence="1" type="ORF">A3860_30575</name>
</gene>
<dbReference type="AlphaFoldDB" id="A0A1V9FTY6"/>
<dbReference type="Gene3D" id="3.40.630.30">
    <property type="match status" value="1"/>
</dbReference>
<name>A0A1V9FTY6_9BACT</name>
<dbReference type="Proteomes" id="UP000192796">
    <property type="component" value="Unassembled WGS sequence"/>
</dbReference>
<comment type="caution">
    <text evidence="1">The sequence shown here is derived from an EMBL/GenBank/DDBJ whole genome shotgun (WGS) entry which is preliminary data.</text>
</comment>
<protein>
    <recommendedName>
        <fullName evidence="3">N-acetyltransferase domain-containing protein</fullName>
    </recommendedName>
</protein>